<accession>A0A7V4U0G2</accession>
<dbReference type="InterPro" id="IPR003439">
    <property type="entry name" value="ABC_transporter-like_ATP-bd"/>
</dbReference>
<sequence length="248" mass="28276">MTENNYAVTAENLTRKFGSFTAVDKVSFAVKKGEVFGFLGANGAGKTTTIRMLCGLLQPTSGQATVAGYNVYTQYEQIKMNIGYMSQRFSLYEDLTVRENIEFYAGVYGLKRKQIKQKTEELLTYLKLWDQADMLTVSLPLGWKQRMALSTALLHDPDIIFLDEPTSGVDPDSRRNFWLLIYELADKGKTVFVTTHFMDEAEYCHRLSIMRDGKIVELDEPQRLKQKYHADTMQEVFLNVVNEGGSDK</sequence>
<comment type="caution">
    <text evidence="4">The sequence shown here is derived from an EMBL/GenBank/DDBJ whole genome shotgun (WGS) entry which is preliminary data.</text>
</comment>
<proteinExistence type="predicted"/>
<evidence type="ECO:0000259" key="3">
    <source>
        <dbReference type="PROSITE" id="PS50893"/>
    </source>
</evidence>
<dbReference type="Gene3D" id="3.40.50.300">
    <property type="entry name" value="P-loop containing nucleotide triphosphate hydrolases"/>
    <property type="match status" value="1"/>
</dbReference>
<dbReference type="PANTHER" id="PTHR43038">
    <property type="entry name" value="ATP-BINDING CASSETTE, SUB-FAMILY H, MEMBER 1"/>
    <property type="match status" value="1"/>
</dbReference>
<dbReference type="Pfam" id="PF00005">
    <property type="entry name" value="ABC_tran"/>
    <property type="match status" value="1"/>
</dbReference>
<dbReference type="Proteomes" id="UP000885779">
    <property type="component" value="Unassembled WGS sequence"/>
</dbReference>
<dbReference type="InterPro" id="IPR027417">
    <property type="entry name" value="P-loop_NTPase"/>
</dbReference>
<name>A0A7V4U0G2_CALAY</name>
<dbReference type="SMART" id="SM00382">
    <property type="entry name" value="AAA"/>
    <property type="match status" value="1"/>
</dbReference>
<dbReference type="PROSITE" id="PS50893">
    <property type="entry name" value="ABC_TRANSPORTER_2"/>
    <property type="match status" value="1"/>
</dbReference>
<dbReference type="SUPFAM" id="SSF52540">
    <property type="entry name" value="P-loop containing nucleoside triphosphate hydrolases"/>
    <property type="match status" value="1"/>
</dbReference>
<evidence type="ECO:0000313" key="4">
    <source>
        <dbReference type="EMBL" id="HGY55736.1"/>
    </source>
</evidence>
<evidence type="ECO:0000256" key="2">
    <source>
        <dbReference type="ARBA" id="ARBA00022840"/>
    </source>
</evidence>
<dbReference type="PANTHER" id="PTHR43038:SF3">
    <property type="entry name" value="ABC TRANSPORTER G FAMILY MEMBER 20 ISOFORM X1"/>
    <property type="match status" value="1"/>
</dbReference>
<dbReference type="CDD" id="cd03230">
    <property type="entry name" value="ABC_DR_subfamily_A"/>
    <property type="match status" value="1"/>
</dbReference>
<evidence type="ECO:0000256" key="1">
    <source>
        <dbReference type="ARBA" id="ARBA00022741"/>
    </source>
</evidence>
<dbReference type="AlphaFoldDB" id="A0A7V4U0G2"/>
<dbReference type="GO" id="GO:0016887">
    <property type="term" value="F:ATP hydrolysis activity"/>
    <property type="evidence" value="ECO:0007669"/>
    <property type="project" value="InterPro"/>
</dbReference>
<dbReference type="GO" id="GO:0005524">
    <property type="term" value="F:ATP binding"/>
    <property type="evidence" value="ECO:0007669"/>
    <property type="project" value="UniProtKB-KW"/>
</dbReference>
<feature type="domain" description="ABC transporter" evidence="3">
    <location>
        <begin position="8"/>
        <end position="237"/>
    </location>
</feature>
<dbReference type="EMBL" id="DRQG01000081">
    <property type="protein sequence ID" value="HGY55736.1"/>
    <property type="molecule type" value="Genomic_DNA"/>
</dbReference>
<organism evidence="4">
    <name type="scientific">Caldithrix abyssi</name>
    <dbReference type="NCBI Taxonomy" id="187145"/>
    <lineage>
        <taxon>Bacteria</taxon>
        <taxon>Pseudomonadati</taxon>
        <taxon>Calditrichota</taxon>
        <taxon>Calditrichia</taxon>
        <taxon>Calditrichales</taxon>
        <taxon>Calditrichaceae</taxon>
        <taxon>Caldithrix</taxon>
    </lineage>
</organism>
<dbReference type="InterPro" id="IPR003593">
    <property type="entry name" value="AAA+_ATPase"/>
</dbReference>
<gene>
    <name evidence="4" type="ORF">ENK44_08550</name>
</gene>
<keyword evidence="2 4" id="KW-0067">ATP-binding</keyword>
<keyword evidence="1" id="KW-0547">Nucleotide-binding</keyword>
<protein>
    <submittedName>
        <fullName evidence="4">ABC transporter ATP-binding protein</fullName>
    </submittedName>
</protein>
<reference evidence="4" key="1">
    <citation type="journal article" date="2020" name="mSystems">
        <title>Genome- and Community-Level Interaction Insights into Carbon Utilization and Element Cycling Functions of Hydrothermarchaeota in Hydrothermal Sediment.</title>
        <authorList>
            <person name="Zhou Z."/>
            <person name="Liu Y."/>
            <person name="Xu W."/>
            <person name="Pan J."/>
            <person name="Luo Z.H."/>
            <person name="Li M."/>
        </authorList>
    </citation>
    <scope>NUCLEOTIDE SEQUENCE [LARGE SCALE GENOMIC DNA]</scope>
    <source>
        <strain evidence="4">HyVt-577</strain>
    </source>
</reference>